<organism evidence="3 4">
    <name type="scientific">Caenorhabditis bovis</name>
    <dbReference type="NCBI Taxonomy" id="2654633"/>
    <lineage>
        <taxon>Eukaryota</taxon>
        <taxon>Metazoa</taxon>
        <taxon>Ecdysozoa</taxon>
        <taxon>Nematoda</taxon>
        <taxon>Chromadorea</taxon>
        <taxon>Rhabditida</taxon>
        <taxon>Rhabditina</taxon>
        <taxon>Rhabditomorpha</taxon>
        <taxon>Rhabditoidea</taxon>
        <taxon>Rhabditidae</taxon>
        <taxon>Peloderinae</taxon>
        <taxon>Caenorhabditis</taxon>
    </lineage>
</organism>
<keyword evidence="4" id="KW-1185">Reference proteome</keyword>
<feature type="compositionally biased region" description="Gly residues" evidence="1">
    <location>
        <begin position="38"/>
        <end position="124"/>
    </location>
</feature>
<sequence>MRLLLPLAALVILVASQDGSLFGGASAGSGLGGSEGFGSTGGAGSSWGGGGRSGGGGSGSWGGSGGAVSGGSGSWGGSGGAGAGGSGSWGGSGGAAAGGSGSWGGSGGAGAGGSGSWGGSGGAGSAVDLMEEPAADGDLKEDNKEDEVDLEDKTHPEDSADLQAADAEDSAMMVDLADHKEAEAEAEAVAVAVDSEGKIKDSVDPKEEIAVDSVIKEDSVDLKIQDEADSEEGHVDPQCTEDGVDGEDPVDGDGDPIGDQEAVGAHLVDGDEVQASYNHVAV</sequence>
<feature type="region of interest" description="Disordered" evidence="1">
    <location>
        <begin position="38"/>
        <end position="166"/>
    </location>
</feature>
<dbReference type="EMBL" id="CADEPM010000009">
    <property type="protein sequence ID" value="CAB3409722.1"/>
    <property type="molecule type" value="Genomic_DNA"/>
</dbReference>
<dbReference type="Proteomes" id="UP000494206">
    <property type="component" value="Unassembled WGS sequence"/>
</dbReference>
<proteinExistence type="predicted"/>
<reference evidence="3 4" key="1">
    <citation type="submission" date="2020-04" db="EMBL/GenBank/DDBJ databases">
        <authorList>
            <person name="Laetsch R D."/>
            <person name="Stevens L."/>
            <person name="Kumar S."/>
            <person name="Blaxter L. M."/>
        </authorList>
    </citation>
    <scope>NUCLEOTIDE SEQUENCE [LARGE SCALE GENOMIC DNA]</scope>
</reference>
<feature type="chain" id="PRO_5035818635" evidence="2">
    <location>
        <begin position="17"/>
        <end position="282"/>
    </location>
</feature>
<protein>
    <submittedName>
        <fullName evidence="3">Uncharacterized protein</fullName>
    </submittedName>
</protein>
<evidence type="ECO:0000313" key="3">
    <source>
        <dbReference type="EMBL" id="CAB3409722.1"/>
    </source>
</evidence>
<feature type="signal peptide" evidence="2">
    <location>
        <begin position="1"/>
        <end position="16"/>
    </location>
</feature>
<feature type="region of interest" description="Disordered" evidence="1">
    <location>
        <begin position="220"/>
        <end position="261"/>
    </location>
</feature>
<dbReference type="AlphaFoldDB" id="A0A8S1FBF8"/>
<accession>A0A8S1FBF8</accession>
<evidence type="ECO:0000313" key="4">
    <source>
        <dbReference type="Proteomes" id="UP000494206"/>
    </source>
</evidence>
<comment type="caution">
    <text evidence="3">The sequence shown here is derived from an EMBL/GenBank/DDBJ whole genome shotgun (WGS) entry which is preliminary data.</text>
</comment>
<feature type="compositionally biased region" description="Acidic residues" evidence="1">
    <location>
        <begin position="242"/>
        <end position="258"/>
    </location>
</feature>
<evidence type="ECO:0000256" key="1">
    <source>
        <dbReference type="SAM" id="MobiDB-lite"/>
    </source>
</evidence>
<evidence type="ECO:0000256" key="2">
    <source>
        <dbReference type="SAM" id="SignalP"/>
    </source>
</evidence>
<feature type="compositionally biased region" description="Basic and acidic residues" evidence="1">
    <location>
        <begin position="220"/>
        <end position="235"/>
    </location>
</feature>
<keyword evidence="2" id="KW-0732">Signal</keyword>
<name>A0A8S1FBF8_9PELO</name>
<gene>
    <name evidence="3" type="ORF">CBOVIS_LOCUS11340</name>
</gene>